<sequence>MDRLSLLHFLRSVLFVSLLLLVNISCQSLTNPTSSPSFSPTDAPLIENPTFSPTPLPNSSPTTDPTEAPNTRSPSFSPTFSPTSKPSLSPTLTPTLSPTTVGPSTSPTFSPTASPSESPTLKPTISPTNPTTPEPTSGPTLSPTTHPTTPSPTASPNTITVPLEAPPGVTVNTYVLNVLFRDQYRPSFHESAQARSRLSDIVADQLLLQRGQVTTEDITSTQNHVAAVVNVNAWIPGDQNKDFSDNVIDEIKSELNSAEVFGSVILIRWTHGAGQPEKVKLDVPAVDDGKEKTTLIAVLTSIFIIFGGAWASLCIHEDHDYELERNKRLNALIPNFSKRAYKAAAKGLTRESTFQKSSLYSGYSSTYQNSPFNNMEL</sequence>
<evidence type="ECO:0000256" key="2">
    <source>
        <dbReference type="SAM" id="SignalP"/>
    </source>
</evidence>
<feature type="signal peptide" evidence="2">
    <location>
        <begin position="1"/>
        <end position="28"/>
    </location>
</feature>
<accession>A0A7S3LPY6</accession>
<feature type="region of interest" description="Disordered" evidence="1">
    <location>
        <begin position="29"/>
        <end position="165"/>
    </location>
</feature>
<organism evidence="3">
    <name type="scientific">Aplanochytrium stocchinoi</name>
    <dbReference type="NCBI Taxonomy" id="215587"/>
    <lineage>
        <taxon>Eukaryota</taxon>
        <taxon>Sar</taxon>
        <taxon>Stramenopiles</taxon>
        <taxon>Bigyra</taxon>
        <taxon>Labyrinthulomycetes</taxon>
        <taxon>Thraustochytrida</taxon>
        <taxon>Thraustochytriidae</taxon>
        <taxon>Aplanochytrium</taxon>
    </lineage>
</organism>
<keyword evidence="2" id="KW-0732">Signal</keyword>
<feature type="chain" id="PRO_5031194682" description="SEA domain-containing protein" evidence="2">
    <location>
        <begin position="29"/>
        <end position="377"/>
    </location>
</feature>
<evidence type="ECO:0008006" key="4">
    <source>
        <dbReference type="Google" id="ProtNLM"/>
    </source>
</evidence>
<evidence type="ECO:0000256" key="1">
    <source>
        <dbReference type="SAM" id="MobiDB-lite"/>
    </source>
</evidence>
<proteinExistence type="predicted"/>
<evidence type="ECO:0000313" key="3">
    <source>
        <dbReference type="EMBL" id="CAE0434212.1"/>
    </source>
</evidence>
<gene>
    <name evidence="3" type="ORF">ASTO00021_LOCUS4516</name>
</gene>
<name>A0A7S3LPY6_9STRA</name>
<dbReference type="EMBL" id="HBIN01006201">
    <property type="protein sequence ID" value="CAE0434212.1"/>
    <property type="molecule type" value="Transcribed_RNA"/>
</dbReference>
<dbReference type="AlphaFoldDB" id="A0A7S3LPY6"/>
<reference evidence="3" key="1">
    <citation type="submission" date="2021-01" db="EMBL/GenBank/DDBJ databases">
        <authorList>
            <person name="Corre E."/>
            <person name="Pelletier E."/>
            <person name="Niang G."/>
            <person name="Scheremetjew M."/>
            <person name="Finn R."/>
            <person name="Kale V."/>
            <person name="Holt S."/>
            <person name="Cochrane G."/>
            <person name="Meng A."/>
            <person name="Brown T."/>
            <person name="Cohen L."/>
        </authorList>
    </citation>
    <scope>NUCLEOTIDE SEQUENCE</scope>
    <source>
        <strain evidence="3">GSBS06</strain>
    </source>
</reference>
<protein>
    <recommendedName>
        <fullName evidence="4">SEA domain-containing protein</fullName>
    </recommendedName>
</protein>
<feature type="compositionally biased region" description="Low complexity" evidence="1">
    <location>
        <begin position="59"/>
        <end position="160"/>
    </location>
</feature>
<feature type="compositionally biased region" description="Low complexity" evidence="1">
    <location>
        <begin position="29"/>
        <end position="41"/>
    </location>
</feature>